<keyword evidence="10" id="KW-1185">Reference proteome</keyword>
<feature type="transmembrane region" description="Helical" evidence="7">
    <location>
        <begin position="37"/>
        <end position="54"/>
    </location>
</feature>
<gene>
    <name evidence="9" type="ORF">FB472_1665</name>
</gene>
<feature type="transmembrane region" description="Helical" evidence="7">
    <location>
        <begin position="141"/>
        <end position="167"/>
    </location>
</feature>
<dbReference type="PANTHER" id="PTHR33362:SF5">
    <property type="entry name" value="C4-DICARBOXYLATE TRAP TRANSPORTER LARGE PERMEASE PROTEIN DCTM"/>
    <property type="match status" value="1"/>
</dbReference>
<comment type="subcellular location">
    <subcellularLocation>
        <location evidence="1">Cell inner membrane</location>
        <topology evidence="1">Multi-pass membrane protein</topology>
    </subcellularLocation>
</comment>
<feature type="transmembrane region" description="Helical" evidence="7">
    <location>
        <begin position="100"/>
        <end position="129"/>
    </location>
</feature>
<feature type="transmembrane region" description="Helical" evidence="7">
    <location>
        <begin position="61"/>
        <end position="80"/>
    </location>
</feature>
<dbReference type="InterPro" id="IPR004681">
    <property type="entry name" value="TRAP_DctM"/>
</dbReference>
<name>A0A8H2K8K4_9MICO</name>
<accession>A0A8H2K8K4</accession>
<keyword evidence="3" id="KW-0997">Cell inner membrane</keyword>
<dbReference type="GO" id="GO:0005886">
    <property type="term" value="C:plasma membrane"/>
    <property type="evidence" value="ECO:0007669"/>
    <property type="project" value="UniProtKB-SubCell"/>
</dbReference>
<feature type="transmembrane region" description="Helical" evidence="7">
    <location>
        <begin position="179"/>
        <end position="200"/>
    </location>
</feature>
<keyword evidence="4 7" id="KW-0812">Transmembrane</keyword>
<dbReference type="OrthoDB" id="9777699at2"/>
<organism evidence="9 10">
    <name type="scientific">Rhodoglobus vestalii</name>
    <dbReference type="NCBI Taxonomy" id="193384"/>
    <lineage>
        <taxon>Bacteria</taxon>
        <taxon>Bacillati</taxon>
        <taxon>Actinomycetota</taxon>
        <taxon>Actinomycetes</taxon>
        <taxon>Micrococcales</taxon>
        <taxon>Microbacteriaceae</taxon>
        <taxon>Rhodoglobus</taxon>
    </lineage>
</organism>
<feature type="transmembrane region" description="Helical" evidence="7">
    <location>
        <begin position="314"/>
        <end position="333"/>
    </location>
</feature>
<dbReference type="PIRSF" id="PIRSF006066">
    <property type="entry name" value="HI0050"/>
    <property type="match status" value="1"/>
</dbReference>
<dbReference type="Pfam" id="PF06808">
    <property type="entry name" value="DctM"/>
    <property type="match status" value="1"/>
</dbReference>
<dbReference type="AlphaFoldDB" id="A0A8H2K8K4"/>
<dbReference type="RefSeq" id="WP_141990464.1">
    <property type="nucleotide sequence ID" value="NZ_VFRA01000001.1"/>
</dbReference>
<dbReference type="PANTHER" id="PTHR33362">
    <property type="entry name" value="SIALIC ACID TRAP TRANSPORTER PERMEASE PROTEIN SIAT-RELATED"/>
    <property type="match status" value="1"/>
</dbReference>
<evidence type="ECO:0000313" key="10">
    <source>
        <dbReference type="Proteomes" id="UP000316560"/>
    </source>
</evidence>
<evidence type="ECO:0000256" key="4">
    <source>
        <dbReference type="ARBA" id="ARBA00022692"/>
    </source>
</evidence>
<protein>
    <submittedName>
        <fullName evidence="9">Tripartite ATP-independent transporter DctM subunit</fullName>
    </submittedName>
</protein>
<evidence type="ECO:0000256" key="3">
    <source>
        <dbReference type="ARBA" id="ARBA00022519"/>
    </source>
</evidence>
<evidence type="ECO:0000313" key="9">
    <source>
        <dbReference type="EMBL" id="TQO20057.1"/>
    </source>
</evidence>
<evidence type="ECO:0000256" key="7">
    <source>
        <dbReference type="SAM" id="Phobius"/>
    </source>
</evidence>
<keyword evidence="5 7" id="KW-1133">Transmembrane helix</keyword>
<dbReference type="NCBIfam" id="TIGR00786">
    <property type="entry name" value="dctM"/>
    <property type="match status" value="1"/>
</dbReference>
<sequence>MSPMLLAVLSIVVLLVLIFLRMPISFALFAVGLSGMVIFAGPGAALQLIASDIYRQASSYSMVVIPLFIFMGQVIFNSGMSTKLFNSAYKWLGHFPGGVAATTIAASAAFSAVSGSNAAATATMGAIAIPEMKKYGYDKKFAGGTVAIGGTLGILIPPSTALIIIAVQSEQSITTLFRAALFPGVLVGTLLVITALVVAWRKPALGPVGPKATWGERFRSLGGTVEIAVIFVFAVVGMFVGWFTPTEAAGVGAAGAVLIAVLTRSLTWAAFRRSVTETLRISAFVVLLVVGAVAFGRFLTLTRMPFELADSVQALPVAPVVVLLIVLLIYLLGGALMDGLGFLVISIPLFFPLLSALGYDLVWTTIIVALVTTLGAVTPPIGVNAFIVTGIDPDISIVDTFRGVAPYFVPYVLVIAAFIVWPGLILFAA</sequence>
<feature type="transmembrane region" description="Helical" evidence="7">
    <location>
        <begin position="221"/>
        <end position="243"/>
    </location>
</feature>
<feature type="transmembrane region" description="Helical" evidence="7">
    <location>
        <begin position="283"/>
        <end position="302"/>
    </location>
</feature>
<evidence type="ECO:0000256" key="1">
    <source>
        <dbReference type="ARBA" id="ARBA00004429"/>
    </source>
</evidence>
<feature type="transmembrane region" description="Helical" evidence="7">
    <location>
        <begin position="365"/>
        <end position="387"/>
    </location>
</feature>
<feature type="transmembrane region" description="Helical" evidence="7">
    <location>
        <begin position="249"/>
        <end position="271"/>
    </location>
</feature>
<evidence type="ECO:0000259" key="8">
    <source>
        <dbReference type="Pfam" id="PF06808"/>
    </source>
</evidence>
<dbReference type="Proteomes" id="UP000316560">
    <property type="component" value="Unassembled WGS sequence"/>
</dbReference>
<dbReference type="EMBL" id="VFRA01000001">
    <property type="protein sequence ID" value="TQO20057.1"/>
    <property type="molecule type" value="Genomic_DNA"/>
</dbReference>
<comment type="caution">
    <text evidence="9">The sequence shown here is derived from an EMBL/GenBank/DDBJ whole genome shotgun (WGS) entry which is preliminary data.</text>
</comment>
<feature type="transmembrane region" description="Helical" evidence="7">
    <location>
        <begin position="408"/>
        <end position="428"/>
    </location>
</feature>
<evidence type="ECO:0000256" key="2">
    <source>
        <dbReference type="ARBA" id="ARBA00022475"/>
    </source>
</evidence>
<evidence type="ECO:0000256" key="6">
    <source>
        <dbReference type="ARBA" id="ARBA00023136"/>
    </source>
</evidence>
<feature type="transmembrane region" description="Helical" evidence="7">
    <location>
        <begin position="340"/>
        <end position="359"/>
    </location>
</feature>
<dbReference type="InterPro" id="IPR010656">
    <property type="entry name" value="DctM"/>
</dbReference>
<keyword evidence="6 7" id="KW-0472">Membrane</keyword>
<dbReference type="GO" id="GO:0022857">
    <property type="term" value="F:transmembrane transporter activity"/>
    <property type="evidence" value="ECO:0007669"/>
    <property type="project" value="TreeGrafter"/>
</dbReference>
<reference evidence="9 10" key="1">
    <citation type="submission" date="2019-06" db="EMBL/GenBank/DDBJ databases">
        <title>Sequencing the genomes of 1000 actinobacteria strains.</title>
        <authorList>
            <person name="Klenk H.-P."/>
        </authorList>
    </citation>
    <scope>NUCLEOTIDE SEQUENCE [LARGE SCALE GENOMIC DNA]</scope>
    <source>
        <strain evidence="9 10">DSM 21947</strain>
    </source>
</reference>
<evidence type="ECO:0000256" key="5">
    <source>
        <dbReference type="ARBA" id="ARBA00022989"/>
    </source>
</evidence>
<keyword evidence="2" id="KW-1003">Cell membrane</keyword>
<proteinExistence type="predicted"/>
<feature type="domain" description="TRAP C4-dicarboxylate transport system permease DctM subunit" evidence="8">
    <location>
        <begin position="11"/>
        <end position="423"/>
    </location>
</feature>